<feature type="chain" id="PRO_5017421212" evidence="1">
    <location>
        <begin position="28"/>
        <end position="104"/>
    </location>
</feature>
<name>A0A387FLD6_9HYPH</name>
<organism evidence="2 3">
    <name type="scientific">Rhizobium jaguaris</name>
    <dbReference type="NCBI Taxonomy" id="1312183"/>
    <lineage>
        <taxon>Bacteria</taxon>
        <taxon>Pseudomonadati</taxon>
        <taxon>Pseudomonadota</taxon>
        <taxon>Alphaproteobacteria</taxon>
        <taxon>Hyphomicrobiales</taxon>
        <taxon>Rhizobiaceae</taxon>
        <taxon>Rhizobium/Agrobacterium group</taxon>
        <taxon>Rhizobium</taxon>
    </lineage>
</organism>
<feature type="signal peptide" evidence="1">
    <location>
        <begin position="1"/>
        <end position="27"/>
    </location>
</feature>
<dbReference type="Proteomes" id="UP000282195">
    <property type="component" value="Chromosome"/>
</dbReference>
<accession>A0A387FLD6</accession>
<reference evidence="2 3" key="1">
    <citation type="submission" date="2018-10" db="EMBL/GenBank/DDBJ databases">
        <title>Rhizobium etli, R. leguminosarum and a new Rhizobium genospecies from Phaseolus dumosus.</title>
        <authorList>
            <person name="Ramirez-Puebla S.T."/>
            <person name="Rogel-Hernandez M.A."/>
            <person name="Guerrero G."/>
            <person name="Ormeno-Orrillo E."/>
            <person name="Martinez-Romero J.C."/>
            <person name="Negrete-Yankelevich S."/>
            <person name="Martinez-Romero E."/>
        </authorList>
    </citation>
    <scope>NUCLEOTIDE SEQUENCE [LARGE SCALE GENOMIC DNA]</scope>
    <source>
        <strain evidence="2 3">CCGE525</strain>
    </source>
</reference>
<dbReference type="RefSeq" id="WP_120703345.1">
    <property type="nucleotide sequence ID" value="NZ_CP032694.1"/>
</dbReference>
<evidence type="ECO:0000256" key="1">
    <source>
        <dbReference type="SAM" id="SignalP"/>
    </source>
</evidence>
<evidence type="ECO:0000313" key="3">
    <source>
        <dbReference type="Proteomes" id="UP000282195"/>
    </source>
</evidence>
<gene>
    <name evidence="2" type="ORF">CCGE525_05140</name>
</gene>
<keyword evidence="1" id="KW-0732">Signal</keyword>
<protein>
    <submittedName>
        <fullName evidence="2">Uncharacterized protein</fullName>
    </submittedName>
</protein>
<dbReference type="OrthoDB" id="9810895at2"/>
<sequence length="104" mass="11131">MGRTMFYRLIGTALVATAILHPGSAASQAMLACAQRVEIVAFLDARYSEKLSAVGQLDPKRIIEIFAAESGSWTMMITDVSGRSCVILSGQNWESIPVLPGSKA</sequence>
<keyword evidence="3" id="KW-1185">Reference proteome</keyword>
<proteinExistence type="predicted"/>
<dbReference type="PROSITE" id="PS51257">
    <property type="entry name" value="PROKAR_LIPOPROTEIN"/>
    <property type="match status" value="1"/>
</dbReference>
<dbReference type="EMBL" id="CP032694">
    <property type="protein sequence ID" value="AYG58267.1"/>
    <property type="molecule type" value="Genomic_DNA"/>
</dbReference>
<evidence type="ECO:0000313" key="2">
    <source>
        <dbReference type="EMBL" id="AYG58267.1"/>
    </source>
</evidence>
<dbReference type="KEGG" id="rjg:CCGE525_05140"/>
<dbReference type="AlphaFoldDB" id="A0A387FLD6"/>